<dbReference type="GO" id="GO:0043565">
    <property type="term" value="F:sequence-specific DNA binding"/>
    <property type="evidence" value="ECO:0007669"/>
    <property type="project" value="TreeGrafter"/>
</dbReference>
<feature type="binding site" evidence="4">
    <location>
        <position position="59"/>
    </location>
    <ligand>
        <name>S-adenosyl-L-methionine</name>
        <dbReference type="ChEBI" id="CHEBI:59789"/>
    </ligand>
</feature>
<dbReference type="PRINTS" id="PR00505">
    <property type="entry name" value="D12N6MTFRASE"/>
</dbReference>
<dbReference type="PIRSF" id="PIRSF000398">
    <property type="entry name" value="M_m6A_EcoRV"/>
    <property type="match status" value="1"/>
</dbReference>
<dbReference type="SUPFAM" id="SSF53335">
    <property type="entry name" value="S-adenosyl-L-methionine-dependent methyltransferases"/>
    <property type="match status" value="1"/>
</dbReference>
<feature type="binding site" evidence="4">
    <location>
        <position position="186"/>
    </location>
    <ligand>
        <name>S-adenosyl-L-methionine</name>
        <dbReference type="ChEBI" id="CHEBI:59789"/>
    </ligand>
</feature>
<evidence type="ECO:0000256" key="1">
    <source>
        <dbReference type="ARBA" id="ARBA00022603"/>
    </source>
</evidence>
<dbReference type="GO" id="GO:0009307">
    <property type="term" value="P:DNA restriction-modification system"/>
    <property type="evidence" value="ECO:0007669"/>
    <property type="project" value="InterPro"/>
</dbReference>
<organism evidence="5 6">
    <name type="scientific">Rubripirellula lacrimiformis</name>
    <dbReference type="NCBI Taxonomy" id="1930273"/>
    <lineage>
        <taxon>Bacteria</taxon>
        <taxon>Pseudomonadati</taxon>
        <taxon>Planctomycetota</taxon>
        <taxon>Planctomycetia</taxon>
        <taxon>Pirellulales</taxon>
        <taxon>Pirellulaceae</taxon>
        <taxon>Rubripirellula</taxon>
    </lineage>
</organism>
<protein>
    <submittedName>
        <fullName evidence="5">Modification methylase FokI</fullName>
        <ecNumber evidence="5">2.1.1.72</ecNumber>
    </submittedName>
</protein>
<feature type="binding site" evidence="4">
    <location>
        <position position="13"/>
    </location>
    <ligand>
        <name>S-adenosyl-L-methionine</name>
        <dbReference type="ChEBI" id="CHEBI:59789"/>
    </ligand>
</feature>
<dbReference type="PANTHER" id="PTHR30481:SF4">
    <property type="entry name" value="SITE-SPECIFIC DNA-METHYLTRANSFERASE (ADENINE-SPECIFIC)"/>
    <property type="match status" value="1"/>
</dbReference>
<dbReference type="AlphaFoldDB" id="A0A517NJV3"/>
<evidence type="ECO:0000313" key="5">
    <source>
        <dbReference type="EMBL" id="QDT07411.1"/>
    </source>
</evidence>
<dbReference type="Pfam" id="PF02086">
    <property type="entry name" value="MethyltransfD12"/>
    <property type="match status" value="1"/>
</dbReference>
<accession>A0A517NJV3</accession>
<name>A0A517NJV3_9BACT</name>
<keyword evidence="2 5" id="KW-0808">Transferase</keyword>
<keyword evidence="6" id="KW-1185">Reference proteome</keyword>
<dbReference type="InterPro" id="IPR012327">
    <property type="entry name" value="MeTrfase_D12"/>
</dbReference>
<dbReference type="Gene3D" id="3.40.50.150">
    <property type="entry name" value="Vaccinia Virus protein VP39"/>
    <property type="match status" value="2"/>
</dbReference>
<evidence type="ECO:0000313" key="6">
    <source>
        <dbReference type="Proteomes" id="UP000318538"/>
    </source>
</evidence>
<dbReference type="GO" id="GO:0009007">
    <property type="term" value="F:site-specific DNA-methyltransferase (adenine-specific) activity"/>
    <property type="evidence" value="ECO:0007669"/>
    <property type="project" value="UniProtKB-EC"/>
</dbReference>
<dbReference type="EC" id="2.1.1.72" evidence="5"/>
<dbReference type="GO" id="GO:0006298">
    <property type="term" value="P:mismatch repair"/>
    <property type="evidence" value="ECO:0007669"/>
    <property type="project" value="TreeGrafter"/>
</dbReference>
<dbReference type="PANTHER" id="PTHR30481">
    <property type="entry name" value="DNA ADENINE METHYLASE"/>
    <property type="match status" value="1"/>
</dbReference>
<evidence type="ECO:0000256" key="2">
    <source>
        <dbReference type="ARBA" id="ARBA00022679"/>
    </source>
</evidence>
<evidence type="ECO:0000256" key="3">
    <source>
        <dbReference type="ARBA" id="ARBA00022691"/>
    </source>
</evidence>
<dbReference type="EMBL" id="CP036525">
    <property type="protein sequence ID" value="QDT07411.1"/>
    <property type="molecule type" value="Genomic_DNA"/>
</dbReference>
<dbReference type="GO" id="GO:1904047">
    <property type="term" value="F:S-adenosyl-L-methionine binding"/>
    <property type="evidence" value="ECO:0007669"/>
    <property type="project" value="TreeGrafter"/>
</dbReference>
<dbReference type="InterPro" id="IPR012263">
    <property type="entry name" value="M_m6A_EcoRV"/>
</dbReference>
<proteinExistence type="predicted"/>
<gene>
    <name evidence="5" type="primary">fokIM</name>
    <name evidence="5" type="ORF">K227x_58380</name>
</gene>
<dbReference type="InterPro" id="IPR029063">
    <property type="entry name" value="SAM-dependent_MTases_sf"/>
</dbReference>
<reference evidence="5 6" key="1">
    <citation type="submission" date="2019-02" db="EMBL/GenBank/DDBJ databases">
        <title>Deep-cultivation of Planctomycetes and their phenomic and genomic characterization uncovers novel biology.</title>
        <authorList>
            <person name="Wiegand S."/>
            <person name="Jogler M."/>
            <person name="Boedeker C."/>
            <person name="Pinto D."/>
            <person name="Vollmers J."/>
            <person name="Rivas-Marin E."/>
            <person name="Kohn T."/>
            <person name="Peeters S.H."/>
            <person name="Heuer A."/>
            <person name="Rast P."/>
            <person name="Oberbeckmann S."/>
            <person name="Bunk B."/>
            <person name="Jeske O."/>
            <person name="Meyerdierks A."/>
            <person name="Storesund J.E."/>
            <person name="Kallscheuer N."/>
            <person name="Luecker S."/>
            <person name="Lage O.M."/>
            <person name="Pohl T."/>
            <person name="Merkel B.J."/>
            <person name="Hornburger P."/>
            <person name="Mueller R.-W."/>
            <person name="Bruemmer F."/>
            <person name="Labrenz M."/>
            <person name="Spormann A.M."/>
            <person name="Op den Camp H."/>
            <person name="Overmann J."/>
            <person name="Amann R."/>
            <person name="Jetten M.S.M."/>
            <person name="Mascher T."/>
            <person name="Medema M.H."/>
            <person name="Devos D.P."/>
            <person name="Kaster A.-K."/>
            <person name="Ovreas L."/>
            <person name="Rohde M."/>
            <person name="Galperin M.Y."/>
            <person name="Jogler C."/>
        </authorList>
    </citation>
    <scope>NUCLEOTIDE SEQUENCE [LARGE SCALE GENOMIC DNA]</scope>
    <source>
        <strain evidence="5 6">K22_7</strain>
    </source>
</reference>
<keyword evidence="3" id="KW-0949">S-adenosyl-L-methionine</keyword>
<dbReference type="Proteomes" id="UP000318538">
    <property type="component" value="Chromosome"/>
</dbReference>
<dbReference type="KEGG" id="rlc:K227x_58380"/>
<dbReference type="GO" id="GO:0032259">
    <property type="term" value="P:methylation"/>
    <property type="evidence" value="ECO:0007669"/>
    <property type="project" value="UniProtKB-KW"/>
</dbReference>
<feature type="binding site" evidence="4">
    <location>
        <position position="17"/>
    </location>
    <ligand>
        <name>S-adenosyl-L-methionine</name>
        <dbReference type="ChEBI" id="CHEBI:59789"/>
    </ligand>
</feature>
<keyword evidence="1 5" id="KW-0489">Methyltransferase</keyword>
<sequence length="268" mass="31045">MKQTERIVKPLKWHGGKHYLAKQIIELMPQHLHYVEPFFGGGSVLFEKSADGISEVVNDVHKELTNFWRVLQDEKDFAKFTRIVEAVPFSQVEWEDAHETARSSLKRAVNFFVRCRQSRAGKFDSFATLSRNRTRRNMNEQASSWLTAVESLPAVASRLKRVVIMCDEATKVIRSQDGKNTLFYLDPPYVHESRVTTSDYDFEMSTDQHVELLDTIESCSGSVVLSGYPNDLYDCRLKNWRTVDIIIDNKASSAKQKPRKTERIWMNY</sequence>
<evidence type="ECO:0000256" key="4">
    <source>
        <dbReference type="PIRSR" id="PIRSR000398-1"/>
    </source>
</evidence>